<sequence>MTEPSTTPARPAGDDDRAVLADFAELSAIGATDAGGVERQAATDADARTRAWLTRWLHDRGFTTTTDRIGNLFGLREWVPGAPYVLVGSHLDSQPRGGRYDGAYGVLAAAHAAHRADRAFAASGTAPAFNVAVVDWFNEEGSRFKPSMMGSAVYTGKMDLEEAWAVTDTAGVTVKEALAAIGALGEQDGPRAAFAAEIHIEQGRILDREGVRIGLVESNWAAHKYQISVLGDQSHTGSTAMEDRRDALLGAARVIVALRELADRYPGVLHTSAGQIFVHPNSPVVVAREAQLHLDLRSADPDVLQEADALLDREFAAIEASTGVRIVKTGDHVWPVTPYQPEGVALARAAAEELGLSHRPMLTLAGHDSTHLKDIVPTVMLFVPSVEGVSHNEREFTRDADICAGVDLLTRVVQRLCTGALDGGRSR</sequence>
<evidence type="ECO:0000256" key="2">
    <source>
        <dbReference type="ARBA" id="ARBA00022801"/>
    </source>
</evidence>
<evidence type="ECO:0000313" key="4">
    <source>
        <dbReference type="Proteomes" id="UP001595847"/>
    </source>
</evidence>
<comment type="similarity">
    <text evidence="1">Belongs to the peptidase M20 family.</text>
</comment>
<accession>A0ABV8FG55</accession>
<dbReference type="NCBIfam" id="NF006772">
    <property type="entry name" value="PRK09290.2-1"/>
    <property type="match status" value="1"/>
</dbReference>
<dbReference type="InterPro" id="IPR002933">
    <property type="entry name" value="Peptidase_M20"/>
</dbReference>
<dbReference type="PIRSF" id="PIRSF001235">
    <property type="entry name" value="Amidase_carbamoylase"/>
    <property type="match status" value="1"/>
</dbReference>
<dbReference type="PANTHER" id="PTHR32494:SF5">
    <property type="entry name" value="ALLANTOATE AMIDOHYDROLASE"/>
    <property type="match status" value="1"/>
</dbReference>
<dbReference type="Gene3D" id="3.30.70.360">
    <property type="match status" value="1"/>
</dbReference>
<dbReference type="NCBIfam" id="TIGR01879">
    <property type="entry name" value="hydantase"/>
    <property type="match status" value="1"/>
</dbReference>
<name>A0ABV8FG55_9ACTN</name>
<dbReference type="EMBL" id="JBHSBH010000001">
    <property type="protein sequence ID" value="MFC3994334.1"/>
    <property type="molecule type" value="Genomic_DNA"/>
</dbReference>
<protein>
    <submittedName>
        <fullName evidence="3">M20 family metallo-hydrolase</fullName>
    </submittedName>
</protein>
<keyword evidence="4" id="KW-1185">Reference proteome</keyword>
<keyword evidence="2" id="KW-0378">Hydrolase</keyword>
<organism evidence="3 4">
    <name type="scientific">Nocardiopsis sediminis</name>
    <dbReference type="NCBI Taxonomy" id="1778267"/>
    <lineage>
        <taxon>Bacteria</taxon>
        <taxon>Bacillati</taxon>
        <taxon>Actinomycetota</taxon>
        <taxon>Actinomycetes</taxon>
        <taxon>Streptosporangiales</taxon>
        <taxon>Nocardiopsidaceae</taxon>
        <taxon>Nocardiopsis</taxon>
    </lineage>
</organism>
<dbReference type="Proteomes" id="UP001595847">
    <property type="component" value="Unassembled WGS sequence"/>
</dbReference>
<dbReference type="SUPFAM" id="SSF53187">
    <property type="entry name" value="Zn-dependent exopeptidases"/>
    <property type="match status" value="1"/>
</dbReference>
<dbReference type="SUPFAM" id="SSF55031">
    <property type="entry name" value="Bacterial exopeptidase dimerisation domain"/>
    <property type="match status" value="1"/>
</dbReference>
<dbReference type="CDD" id="cd03884">
    <property type="entry name" value="M20_bAS"/>
    <property type="match status" value="1"/>
</dbReference>
<dbReference type="InterPro" id="IPR010158">
    <property type="entry name" value="Amidase_Cbmase"/>
</dbReference>
<dbReference type="RefSeq" id="WP_378529209.1">
    <property type="nucleotide sequence ID" value="NZ_JBHSBH010000001.1"/>
</dbReference>
<comment type="caution">
    <text evidence="3">The sequence shown here is derived from an EMBL/GenBank/DDBJ whole genome shotgun (WGS) entry which is preliminary data.</text>
</comment>
<evidence type="ECO:0000256" key="1">
    <source>
        <dbReference type="ARBA" id="ARBA00006153"/>
    </source>
</evidence>
<dbReference type="InterPro" id="IPR036264">
    <property type="entry name" value="Bact_exopeptidase_dim_dom"/>
</dbReference>
<dbReference type="Pfam" id="PF01546">
    <property type="entry name" value="Peptidase_M20"/>
    <property type="match status" value="1"/>
</dbReference>
<reference evidence="4" key="1">
    <citation type="journal article" date="2019" name="Int. J. Syst. Evol. Microbiol.">
        <title>The Global Catalogue of Microorganisms (GCM) 10K type strain sequencing project: providing services to taxonomists for standard genome sequencing and annotation.</title>
        <authorList>
            <consortium name="The Broad Institute Genomics Platform"/>
            <consortium name="The Broad Institute Genome Sequencing Center for Infectious Disease"/>
            <person name="Wu L."/>
            <person name="Ma J."/>
        </authorList>
    </citation>
    <scope>NUCLEOTIDE SEQUENCE [LARGE SCALE GENOMIC DNA]</scope>
    <source>
        <strain evidence="4">TBRC 1826</strain>
    </source>
</reference>
<gene>
    <name evidence="3" type="ORF">ACFOVU_00285</name>
</gene>
<evidence type="ECO:0000313" key="3">
    <source>
        <dbReference type="EMBL" id="MFC3994334.1"/>
    </source>
</evidence>
<dbReference type="Gene3D" id="3.40.630.10">
    <property type="entry name" value="Zn peptidases"/>
    <property type="match status" value="1"/>
</dbReference>
<proteinExistence type="inferred from homology"/>
<dbReference type="PANTHER" id="PTHR32494">
    <property type="entry name" value="ALLANTOATE DEIMINASE-RELATED"/>
    <property type="match status" value="1"/>
</dbReference>